<keyword evidence="7" id="KW-1185">Reference proteome</keyword>
<feature type="transmembrane region" description="Helical" evidence="5">
    <location>
        <begin position="18"/>
        <end position="36"/>
    </location>
</feature>
<keyword evidence="4 5" id="KW-0472">Membrane</keyword>
<dbReference type="Gene3D" id="1.50.10.150">
    <property type="entry name" value="Voltage-dependent anion channel"/>
    <property type="match status" value="1"/>
</dbReference>
<reference evidence="6" key="2">
    <citation type="journal article" date="2020" name="Microorganisms">
        <title>Osmotic Adaptation and Compatible Solute Biosynthesis of Phototrophic Bacteria as Revealed from Genome Analyses.</title>
        <authorList>
            <person name="Imhoff J.F."/>
            <person name="Rahn T."/>
            <person name="Kunzel S."/>
            <person name="Keller A."/>
            <person name="Neulinger S.C."/>
        </authorList>
    </citation>
    <scope>NUCLEOTIDE SEQUENCE</scope>
    <source>
        <strain evidence="6">DSM 11080</strain>
    </source>
</reference>
<feature type="transmembrane region" description="Helical" evidence="5">
    <location>
        <begin position="113"/>
        <end position="137"/>
    </location>
</feature>
<organism evidence="6 7">
    <name type="scientific">Halochromatium glycolicum</name>
    <dbReference type="NCBI Taxonomy" id="85075"/>
    <lineage>
        <taxon>Bacteria</taxon>
        <taxon>Pseudomonadati</taxon>
        <taxon>Pseudomonadota</taxon>
        <taxon>Gammaproteobacteria</taxon>
        <taxon>Chromatiales</taxon>
        <taxon>Chromatiaceae</taxon>
        <taxon>Halochromatium</taxon>
    </lineage>
</organism>
<dbReference type="GO" id="GO:0046583">
    <property type="term" value="F:monoatomic cation efflux transmembrane transporter activity"/>
    <property type="evidence" value="ECO:0007669"/>
    <property type="project" value="TreeGrafter"/>
</dbReference>
<dbReference type="PANTHER" id="PTHR37955">
    <property type="entry name" value="TELLURITE RESISTANCE PROTEIN TEHA"/>
    <property type="match status" value="1"/>
</dbReference>
<dbReference type="CDD" id="cd09323">
    <property type="entry name" value="TDT_SLAC1_like"/>
    <property type="match status" value="1"/>
</dbReference>
<evidence type="ECO:0000256" key="5">
    <source>
        <dbReference type="SAM" id="Phobius"/>
    </source>
</evidence>
<dbReference type="InterPro" id="IPR052951">
    <property type="entry name" value="Tellurite_res_ion_channel"/>
</dbReference>
<evidence type="ECO:0000256" key="1">
    <source>
        <dbReference type="ARBA" id="ARBA00004141"/>
    </source>
</evidence>
<feature type="transmembrane region" description="Helical" evidence="5">
    <location>
        <begin position="56"/>
        <end position="75"/>
    </location>
</feature>
<evidence type="ECO:0000313" key="6">
    <source>
        <dbReference type="EMBL" id="MBK1704643.1"/>
    </source>
</evidence>
<sequence>MSDNTPSAANREPRIEHFPVAFFAMIMGLIGLSIAWDRAQETFGMAFDMGGALRWFGLGLFGLILVMYLAKLVLFSEAVVKEWQHPIQLNFFPTISISMILLGIALLPSLPGVAAVFWMLGSALHLLLTLYVVSIWIHHDRFEIHHINPAWFIPIVGNALVPIAGVPLGYTELSWFFFSIAMLFWLILFTIIIYRMLFHQPLPDRLMPTFFILIAPPAVGFIAYIELAGLAEGSGLDGFARVLYYSSLFLTLLLLTQVGRFVRLHYFISWWAYSFPLAAVTIATLIMFEITGLLAFAVIGWTLLSLVTLVVIFLLYRTAVAVGSRSICVPHL</sequence>
<evidence type="ECO:0000313" key="7">
    <source>
        <dbReference type="Proteomes" id="UP001296776"/>
    </source>
</evidence>
<feature type="transmembrane region" description="Helical" evidence="5">
    <location>
        <begin position="176"/>
        <end position="198"/>
    </location>
</feature>
<protein>
    <submittedName>
        <fullName evidence="6">C4-dicarboxylate ABC transporter</fullName>
    </submittedName>
</protein>
<feature type="transmembrane region" description="Helical" evidence="5">
    <location>
        <begin position="270"/>
        <end position="288"/>
    </location>
</feature>
<keyword evidence="2 5" id="KW-0812">Transmembrane</keyword>
<dbReference type="EMBL" id="NRSJ01000012">
    <property type="protein sequence ID" value="MBK1704643.1"/>
    <property type="molecule type" value="Genomic_DNA"/>
</dbReference>
<feature type="transmembrane region" description="Helical" evidence="5">
    <location>
        <begin position="87"/>
        <end position="107"/>
    </location>
</feature>
<keyword evidence="3 5" id="KW-1133">Transmembrane helix</keyword>
<dbReference type="InterPro" id="IPR004695">
    <property type="entry name" value="SLAC1/Mae1/Ssu1/TehA"/>
</dbReference>
<dbReference type="InterPro" id="IPR038665">
    <property type="entry name" value="Voltage-dep_anion_channel_sf"/>
</dbReference>
<dbReference type="GO" id="GO:0005886">
    <property type="term" value="C:plasma membrane"/>
    <property type="evidence" value="ECO:0007669"/>
    <property type="project" value="TreeGrafter"/>
</dbReference>
<feature type="transmembrane region" description="Helical" evidence="5">
    <location>
        <begin position="294"/>
        <end position="316"/>
    </location>
</feature>
<accession>A0AAJ0X9V2</accession>
<dbReference type="PANTHER" id="PTHR37955:SF1">
    <property type="entry name" value="DEP DOMAIN-CONTAINING PROTEIN"/>
    <property type="match status" value="1"/>
</dbReference>
<dbReference type="RefSeq" id="WP_200345846.1">
    <property type="nucleotide sequence ID" value="NZ_NRSJ01000012.1"/>
</dbReference>
<name>A0AAJ0X9V2_9GAMM</name>
<comment type="subcellular location">
    <subcellularLocation>
        <location evidence="1">Membrane</location>
        <topology evidence="1">Multi-pass membrane protein</topology>
    </subcellularLocation>
</comment>
<evidence type="ECO:0000256" key="4">
    <source>
        <dbReference type="ARBA" id="ARBA00023136"/>
    </source>
</evidence>
<evidence type="ECO:0000256" key="2">
    <source>
        <dbReference type="ARBA" id="ARBA00022692"/>
    </source>
</evidence>
<feature type="transmembrane region" description="Helical" evidence="5">
    <location>
        <begin position="149"/>
        <end position="170"/>
    </location>
</feature>
<gene>
    <name evidence="6" type="ORF">CKO40_08855</name>
</gene>
<reference evidence="6" key="1">
    <citation type="submission" date="2017-08" db="EMBL/GenBank/DDBJ databases">
        <authorList>
            <person name="Imhoff J.F."/>
            <person name="Rahn T."/>
            <person name="Kuenzel S."/>
            <person name="Neulinger S.C."/>
        </authorList>
    </citation>
    <scope>NUCLEOTIDE SEQUENCE</scope>
    <source>
        <strain evidence="6">DSM 11080</strain>
    </source>
</reference>
<feature type="transmembrane region" description="Helical" evidence="5">
    <location>
        <begin position="242"/>
        <end position="258"/>
    </location>
</feature>
<feature type="transmembrane region" description="Helical" evidence="5">
    <location>
        <begin position="210"/>
        <end position="230"/>
    </location>
</feature>
<proteinExistence type="predicted"/>
<dbReference type="Pfam" id="PF03595">
    <property type="entry name" value="SLAC1"/>
    <property type="match status" value="1"/>
</dbReference>
<dbReference type="Proteomes" id="UP001296776">
    <property type="component" value="Unassembled WGS sequence"/>
</dbReference>
<dbReference type="AlphaFoldDB" id="A0AAJ0X9V2"/>
<evidence type="ECO:0000256" key="3">
    <source>
        <dbReference type="ARBA" id="ARBA00022989"/>
    </source>
</evidence>
<comment type="caution">
    <text evidence="6">The sequence shown here is derived from an EMBL/GenBank/DDBJ whole genome shotgun (WGS) entry which is preliminary data.</text>
</comment>